<comment type="caution">
    <text evidence="1">The sequence shown here is derived from an EMBL/GenBank/DDBJ whole genome shotgun (WGS) entry which is preliminary data.</text>
</comment>
<gene>
    <name evidence="1" type="ORF">S01H1_44657</name>
</gene>
<organism evidence="1">
    <name type="scientific">marine sediment metagenome</name>
    <dbReference type="NCBI Taxonomy" id="412755"/>
    <lineage>
        <taxon>unclassified sequences</taxon>
        <taxon>metagenomes</taxon>
        <taxon>ecological metagenomes</taxon>
    </lineage>
</organism>
<sequence>MIETGVIVTDIGPVYWHLPQGRTGGSLPDSRRLWNVLWNLRREPFLGFAHSHPGSGIPGPSMTDLTTFSGVELGLGRRLTWWITSSSHMIGLNYEGPEKYNYNPFPVEEPYWASQLREFSKGQNNG</sequence>
<dbReference type="SUPFAM" id="SSF102712">
    <property type="entry name" value="JAB1/MPN domain"/>
    <property type="match status" value="1"/>
</dbReference>
<proteinExistence type="predicted"/>
<evidence type="ECO:0000313" key="1">
    <source>
        <dbReference type="EMBL" id="GAG09145.1"/>
    </source>
</evidence>
<dbReference type="EMBL" id="BARS01028495">
    <property type="protein sequence ID" value="GAG09145.1"/>
    <property type="molecule type" value="Genomic_DNA"/>
</dbReference>
<protein>
    <recommendedName>
        <fullName evidence="2">JAB domain-containing protein</fullName>
    </recommendedName>
</protein>
<name>X0UTU0_9ZZZZ</name>
<reference evidence="1" key="1">
    <citation type="journal article" date="2014" name="Front. Microbiol.">
        <title>High frequency of phylogenetically diverse reductive dehalogenase-homologous genes in deep subseafloor sedimentary metagenomes.</title>
        <authorList>
            <person name="Kawai M."/>
            <person name="Futagami T."/>
            <person name="Toyoda A."/>
            <person name="Takaki Y."/>
            <person name="Nishi S."/>
            <person name="Hori S."/>
            <person name="Arai W."/>
            <person name="Tsubouchi T."/>
            <person name="Morono Y."/>
            <person name="Uchiyama I."/>
            <person name="Ito T."/>
            <person name="Fujiyama A."/>
            <person name="Inagaki F."/>
            <person name="Takami H."/>
        </authorList>
    </citation>
    <scope>NUCLEOTIDE SEQUENCE</scope>
    <source>
        <strain evidence="1">Expedition CK06-06</strain>
    </source>
</reference>
<accession>X0UTU0</accession>
<evidence type="ECO:0008006" key="2">
    <source>
        <dbReference type="Google" id="ProtNLM"/>
    </source>
</evidence>
<dbReference type="AlphaFoldDB" id="X0UTU0"/>